<name>A0AAD5Q7S8_PYTIN</name>
<keyword evidence="5" id="KW-1133">Transmembrane helix</keyword>
<keyword evidence="1 3" id="KW-0547">Nucleotide-binding</keyword>
<dbReference type="InterPro" id="IPR017441">
    <property type="entry name" value="Protein_kinase_ATP_BS"/>
</dbReference>
<dbReference type="SMART" id="SM00220">
    <property type="entry name" value="S_TKc"/>
    <property type="match status" value="1"/>
</dbReference>
<dbReference type="PROSITE" id="PS50011">
    <property type="entry name" value="PROTEIN_KINASE_DOM"/>
    <property type="match status" value="1"/>
</dbReference>
<dbReference type="PANTHER" id="PTHR44329:SF289">
    <property type="entry name" value="SERINE_THREONINE-PROTEIN KINASE VIK"/>
    <property type="match status" value="1"/>
</dbReference>
<feature type="compositionally biased region" description="Polar residues" evidence="4">
    <location>
        <begin position="819"/>
        <end position="829"/>
    </location>
</feature>
<feature type="transmembrane region" description="Helical" evidence="5">
    <location>
        <begin position="125"/>
        <end position="146"/>
    </location>
</feature>
<dbReference type="SUPFAM" id="SSF46785">
    <property type="entry name" value="Winged helix' DNA-binding domain"/>
    <property type="match status" value="1"/>
</dbReference>
<dbReference type="GO" id="GO:0004674">
    <property type="term" value="F:protein serine/threonine kinase activity"/>
    <property type="evidence" value="ECO:0007669"/>
    <property type="project" value="TreeGrafter"/>
</dbReference>
<evidence type="ECO:0000313" key="7">
    <source>
        <dbReference type="EMBL" id="KAJ0395930.1"/>
    </source>
</evidence>
<dbReference type="InterPro" id="IPR036388">
    <property type="entry name" value="WH-like_DNA-bd_sf"/>
</dbReference>
<feature type="transmembrane region" description="Helical" evidence="5">
    <location>
        <begin position="219"/>
        <end position="240"/>
    </location>
</feature>
<evidence type="ECO:0000259" key="6">
    <source>
        <dbReference type="PROSITE" id="PS50011"/>
    </source>
</evidence>
<dbReference type="InterPro" id="IPR008271">
    <property type="entry name" value="Ser/Thr_kinase_AS"/>
</dbReference>
<dbReference type="EMBL" id="JAKCXM010000318">
    <property type="protein sequence ID" value="KAJ0395930.1"/>
    <property type="molecule type" value="Genomic_DNA"/>
</dbReference>
<feature type="transmembrane region" description="Helical" evidence="5">
    <location>
        <begin position="48"/>
        <end position="68"/>
    </location>
</feature>
<feature type="transmembrane region" description="Helical" evidence="5">
    <location>
        <begin position="158"/>
        <end position="177"/>
    </location>
</feature>
<evidence type="ECO:0000256" key="5">
    <source>
        <dbReference type="SAM" id="Phobius"/>
    </source>
</evidence>
<dbReference type="InterPro" id="IPR000719">
    <property type="entry name" value="Prot_kinase_dom"/>
</dbReference>
<dbReference type="Gene3D" id="1.10.10.10">
    <property type="entry name" value="Winged helix-like DNA-binding domain superfamily/Winged helix DNA-binding domain"/>
    <property type="match status" value="1"/>
</dbReference>
<feature type="transmembrane region" description="Helical" evidence="5">
    <location>
        <begin position="252"/>
        <end position="270"/>
    </location>
</feature>
<feature type="domain" description="Protein kinase" evidence="6">
    <location>
        <begin position="325"/>
        <end position="632"/>
    </location>
</feature>
<dbReference type="Gene3D" id="1.10.510.10">
    <property type="entry name" value="Transferase(Phosphotransferase) domain 1"/>
    <property type="match status" value="1"/>
</dbReference>
<feature type="region of interest" description="Disordered" evidence="4">
    <location>
        <begin position="698"/>
        <end position="724"/>
    </location>
</feature>
<protein>
    <recommendedName>
        <fullName evidence="6">Protein kinase domain-containing protein</fullName>
    </recommendedName>
</protein>
<keyword evidence="2 3" id="KW-0067">ATP-binding</keyword>
<accession>A0AAD5Q7S8</accession>
<dbReference type="AlphaFoldDB" id="A0AAD5Q7S8"/>
<dbReference type="Pfam" id="PF00069">
    <property type="entry name" value="Pkinase"/>
    <property type="match status" value="1"/>
</dbReference>
<feature type="region of interest" description="Disordered" evidence="4">
    <location>
        <begin position="805"/>
        <end position="829"/>
    </location>
</feature>
<keyword evidence="5" id="KW-0812">Transmembrane</keyword>
<organism evidence="7 8">
    <name type="scientific">Pythium insidiosum</name>
    <name type="common">Pythiosis disease agent</name>
    <dbReference type="NCBI Taxonomy" id="114742"/>
    <lineage>
        <taxon>Eukaryota</taxon>
        <taxon>Sar</taxon>
        <taxon>Stramenopiles</taxon>
        <taxon>Oomycota</taxon>
        <taxon>Peronosporomycetes</taxon>
        <taxon>Pythiales</taxon>
        <taxon>Pythiaceae</taxon>
        <taxon>Pythium</taxon>
    </lineage>
</organism>
<keyword evidence="8" id="KW-1185">Reference proteome</keyword>
<reference evidence="7" key="1">
    <citation type="submission" date="2021-12" db="EMBL/GenBank/DDBJ databases">
        <title>Prjna785345.</title>
        <authorList>
            <person name="Rujirawat T."/>
            <person name="Krajaejun T."/>
        </authorList>
    </citation>
    <scope>NUCLEOTIDE SEQUENCE</scope>
    <source>
        <strain evidence="7">Pi057C3</strain>
    </source>
</reference>
<dbReference type="PANTHER" id="PTHR44329">
    <property type="entry name" value="SERINE/THREONINE-PROTEIN KINASE TNNI3K-RELATED"/>
    <property type="match status" value="1"/>
</dbReference>
<feature type="compositionally biased region" description="Polar residues" evidence="4">
    <location>
        <begin position="698"/>
        <end position="710"/>
    </location>
</feature>
<dbReference type="InterPro" id="IPR011009">
    <property type="entry name" value="Kinase-like_dom_sf"/>
</dbReference>
<evidence type="ECO:0000256" key="2">
    <source>
        <dbReference type="ARBA" id="ARBA00022840"/>
    </source>
</evidence>
<feature type="binding site" evidence="3">
    <location>
        <position position="353"/>
    </location>
    <ligand>
        <name>ATP</name>
        <dbReference type="ChEBI" id="CHEBI:30616"/>
    </ligand>
</feature>
<keyword evidence="5" id="KW-0472">Membrane</keyword>
<dbReference type="PROSITE" id="PS00107">
    <property type="entry name" value="PROTEIN_KINASE_ATP"/>
    <property type="match status" value="1"/>
</dbReference>
<dbReference type="InterPro" id="IPR051681">
    <property type="entry name" value="Ser/Thr_Kinases-Pseudokinases"/>
</dbReference>
<dbReference type="Gene3D" id="3.30.200.20">
    <property type="entry name" value="Phosphorylase Kinase, domain 1"/>
    <property type="match status" value="1"/>
</dbReference>
<feature type="transmembrane region" description="Helical" evidence="5">
    <location>
        <begin position="189"/>
        <end position="207"/>
    </location>
</feature>
<proteinExistence type="predicted"/>
<evidence type="ECO:0000256" key="4">
    <source>
        <dbReference type="SAM" id="MobiDB-lite"/>
    </source>
</evidence>
<evidence type="ECO:0000256" key="3">
    <source>
        <dbReference type="PROSITE-ProRule" id="PRU10141"/>
    </source>
</evidence>
<dbReference type="PROSITE" id="PS00108">
    <property type="entry name" value="PROTEIN_KINASE_ST"/>
    <property type="match status" value="1"/>
</dbReference>
<feature type="transmembrane region" description="Helical" evidence="5">
    <location>
        <begin position="94"/>
        <end position="113"/>
    </location>
</feature>
<dbReference type="SUPFAM" id="SSF56112">
    <property type="entry name" value="Protein kinase-like (PK-like)"/>
    <property type="match status" value="1"/>
</dbReference>
<dbReference type="GO" id="GO:0005524">
    <property type="term" value="F:ATP binding"/>
    <property type="evidence" value="ECO:0007669"/>
    <property type="project" value="UniProtKB-UniRule"/>
</dbReference>
<evidence type="ECO:0000256" key="1">
    <source>
        <dbReference type="ARBA" id="ARBA00022741"/>
    </source>
</evidence>
<sequence>MLRATMPPDATPIMDGVLPIPPELSDLADSQLPAIILSVRANLPVLEYWLFVEYLVMAILCALLLVYLRYNQHIAFRGDANAARKVLLPAFEPLLWLLTVLTALLALSIALVMRWELFESARPQVLIEVCYSGRQFVFLLVLVFLFQKCVSRPALGRAVMYTLALSTHTIPFAWLVAYRRTPRNSTQLYWMHRVSRGLVLFFYAYVIRRPPTRASVRTVRELCVFALLYSTLLFASNALFKQGFVRAGYVMTYIHLAWASLCPMVIWRVLRADTDHWRGLSQRVCSLDSNTLMSKPSRLHERISSQGFHVLIEMHRKYVIDFASLEIRQRIGVGSSAVVFNGVLRSHTPVAIKMYTPADLTDDTIAQFSHEAALSGALTSHPNIVTFHGLCISPPTICLVSELCQGNLSDVTTTIAREYAGLARPSLSGRRQFLINLGYMLDAARAVAFLHSFTPPFLHRDIKPSNFLVDAKGTVKLTDFGESRALARGSSVGSGLTSMLEGKASLSTATKIHTMPESPTAFVKKMTVRGTVDYMAPELITGKAGVATYGEAADVYALGITMWDILYPDCDKYPETGDTQHLKVFEQVLAGGRPLLDPTLSPQLRVLLEKSWHPEPRRRPSAQRVVAMLERIQEDCAAVFAFDLLDALTQDGESSDGDIPMVSDDDESFGRPDSAAVVDMHIDEDDEDESGSRCRNYVSAQDNTSDSSVSGGKRPKAVGERRGVSMAQDAYSGAMLCDHMRAIRAVRSVDEALRVGHALMDAGLLHHTKHSSGFLSTDSSSYYFDEDRIERAVFAATSDLSASESSDSALARRRPRKLTGSSLSSQPIGTSGNAMCRCRKLGKQLSDAGIGGAGFRSTRRGFQRFRRKFHAIAEENVLTTNLLLDDEHSLSRNDHAFDEFPTGTSIV</sequence>
<dbReference type="InterPro" id="IPR036390">
    <property type="entry name" value="WH_DNA-bd_sf"/>
</dbReference>
<evidence type="ECO:0000313" key="8">
    <source>
        <dbReference type="Proteomes" id="UP001209570"/>
    </source>
</evidence>
<feature type="region of interest" description="Disordered" evidence="4">
    <location>
        <begin position="653"/>
        <end position="672"/>
    </location>
</feature>
<gene>
    <name evidence="7" type="ORF">P43SY_009335</name>
</gene>
<comment type="caution">
    <text evidence="7">The sequence shown here is derived from an EMBL/GenBank/DDBJ whole genome shotgun (WGS) entry which is preliminary data.</text>
</comment>
<dbReference type="Proteomes" id="UP001209570">
    <property type="component" value="Unassembled WGS sequence"/>
</dbReference>